<dbReference type="AlphaFoldDB" id="F5YBW2"/>
<gene>
    <name evidence="2" type="ordered locus">TREAZ_2901</name>
</gene>
<dbReference type="Pfam" id="PF08532">
    <property type="entry name" value="Glyco_hydro_42M"/>
    <property type="match status" value="1"/>
</dbReference>
<dbReference type="GO" id="GO:0004565">
    <property type="term" value="F:beta-galactosidase activity"/>
    <property type="evidence" value="ECO:0007669"/>
    <property type="project" value="InterPro"/>
</dbReference>
<dbReference type="KEGG" id="taz:TREAZ_2901"/>
<feature type="domain" description="Beta-galactosidase trimerisation" evidence="1">
    <location>
        <begin position="359"/>
        <end position="569"/>
    </location>
</feature>
<keyword evidence="3" id="KW-1185">Reference proteome</keyword>
<dbReference type="SUPFAM" id="SSF51445">
    <property type="entry name" value="(Trans)glycosidases"/>
    <property type="match status" value="1"/>
</dbReference>
<dbReference type="RefSeq" id="WP_015712640.1">
    <property type="nucleotide sequence ID" value="NC_015577.1"/>
</dbReference>
<organism evidence="2 3">
    <name type="scientific">Leadbettera azotonutricia (strain ATCC BAA-888 / DSM 13862 / ZAS-9)</name>
    <name type="common">Treponema azotonutricium</name>
    <dbReference type="NCBI Taxonomy" id="545695"/>
    <lineage>
        <taxon>Bacteria</taxon>
        <taxon>Pseudomonadati</taxon>
        <taxon>Spirochaetota</taxon>
        <taxon>Spirochaetia</taxon>
        <taxon>Spirochaetales</taxon>
        <taxon>Breznakiellaceae</taxon>
        <taxon>Leadbettera</taxon>
    </lineage>
</organism>
<accession>F5YBW2</accession>
<dbReference type="Pfam" id="PF14871">
    <property type="entry name" value="GHL6"/>
    <property type="match status" value="1"/>
</dbReference>
<evidence type="ECO:0000259" key="1">
    <source>
        <dbReference type="Pfam" id="PF08532"/>
    </source>
</evidence>
<dbReference type="EMBL" id="CP001841">
    <property type="protein sequence ID" value="AEF81360.1"/>
    <property type="molecule type" value="Genomic_DNA"/>
</dbReference>
<dbReference type="InterPro" id="IPR013738">
    <property type="entry name" value="Beta_galactosidase_Trimer"/>
</dbReference>
<protein>
    <recommendedName>
        <fullName evidence="1">Beta-galactosidase trimerisation domain-containing protein</fullName>
    </recommendedName>
</protein>
<name>F5YBW2_LEAAZ</name>
<dbReference type="GO" id="GO:0005975">
    <property type="term" value="P:carbohydrate metabolic process"/>
    <property type="evidence" value="ECO:0007669"/>
    <property type="project" value="InterPro"/>
</dbReference>
<dbReference type="InterPro" id="IPR028212">
    <property type="entry name" value="GHL6"/>
</dbReference>
<dbReference type="InParanoid" id="F5YBW2"/>
<dbReference type="Gene3D" id="3.40.50.880">
    <property type="match status" value="1"/>
</dbReference>
<reference evidence="2 3" key="2">
    <citation type="journal article" date="2011" name="ISME J.">
        <title>RNA-seq reveals cooperative metabolic interactions between two termite-gut spirochete species in co-culture.</title>
        <authorList>
            <person name="Rosenthal A.Z."/>
            <person name="Matson E.G."/>
            <person name="Eldar A."/>
            <person name="Leadbetter J.R."/>
        </authorList>
    </citation>
    <scope>NUCLEOTIDE SEQUENCE [LARGE SCALE GENOMIC DNA]</scope>
    <source>
        <strain evidence="3">ATCC BAA-888 / DSM 13862 / ZAS-9</strain>
    </source>
</reference>
<dbReference type="HOGENOM" id="CLU_402730_0_0_12"/>
<dbReference type="OrthoDB" id="367423at2"/>
<dbReference type="STRING" id="545695.TREAZ_2901"/>
<dbReference type="Gene3D" id="3.20.20.80">
    <property type="entry name" value="Glycosidases"/>
    <property type="match status" value="1"/>
</dbReference>
<dbReference type="InterPro" id="IPR029062">
    <property type="entry name" value="Class_I_gatase-like"/>
</dbReference>
<dbReference type="eggNOG" id="COG1874">
    <property type="taxonomic scope" value="Bacteria"/>
</dbReference>
<reference evidence="3" key="1">
    <citation type="submission" date="2009-12" db="EMBL/GenBank/DDBJ databases">
        <title>Complete sequence of Treponema azotonutricium strain ZAS-9.</title>
        <authorList>
            <person name="Tetu S.G."/>
            <person name="Matson E."/>
            <person name="Ren Q."/>
            <person name="Seshadri R."/>
            <person name="Elbourne L."/>
            <person name="Hassan K.A."/>
            <person name="Durkin A."/>
            <person name="Radune D."/>
            <person name="Mohamoud Y."/>
            <person name="Shay R."/>
            <person name="Jin S."/>
            <person name="Zhang X."/>
            <person name="Lucey K."/>
            <person name="Ballor N.R."/>
            <person name="Ottesen E."/>
            <person name="Rosenthal R."/>
            <person name="Allen A."/>
            <person name="Leadbetter J.R."/>
            <person name="Paulsen I.T."/>
        </authorList>
    </citation>
    <scope>NUCLEOTIDE SEQUENCE [LARGE SCALE GENOMIC DNA]</scope>
    <source>
        <strain evidence="3">ATCC BAA-888 / DSM 13862 / ZAS-9</strain>
    </source>
</reference>
<sequence>MNNPNWHKKNYRRNLVDMHINAWDPEFMSQFDPKAYVDCMVAANVSCCMVYANSHAGYAYWPAPDGNQHPGLKGRDIFGEVVDLCHKNNIEVIAYYTLIYDNWAYNRDPVWRIVQADGTSGMEHEDENQGRYGLACPNSEGYREFTKKQVTDLVTKYEFESIFFDMTFWPSVCYCPNCKGRFEKEIGGVMPRIINWKDDKWNAFQDKREKWLNEFAFYCTNIVKGLKPQVTVNHQYSLITQSWIRGVVEDHTDPCDYVGGDFYAGTTEQGLICKLFNSLSGSFEFHTSRCIGLGDHTTIKTMEHLKLQSCIALAHNGAFLFIDAIDPVGTMNLDFYKKMGIILKEFQEYETYLGGSIIADTAILYDMWSKFDFHDSGKSVMDPTAQKMPHLDAVVSAARCLKEKHIPYTVIGRRNLKNAIAKYKVIIMPDILRLSDEAAEDIRAFVKAGGKVYASGHSGLSRLGDVFGIEYLGETTQRLTYLAPTDKGKKYLADSSAKYPLALNTEQQIVKALPAAEVLATQTLPYTERTDTGCFASIHSNPPGKATGNPALVKNNFGKGRIIWAAGPIESHGQNFQDKAFIACIEDLLDNAKSVEFEAPVSTEAICFAQDDGIIISVLNTQAVLPPVTVHDLHIALDLKGKQCARVLLLPGKKELAFTEAGGKIKFDMPPLELFHMFKVLYK</sequence>
<evidence type="ECO:0000313" key="2">
    <source>
        <dbReference type="EMBL" id="AEF81360.1"/>
    </source>
</evidence>
<dbReference type="Proteomes" id="UP000009222">
    <property type="component" value="Chromosome"/>
</dbReference>
<dbReference type="InterPro" id="IPR017853">
    <property type="entry name" value="GH"/>
</dbReference>
<proteinExistence type="predicted"/>
<evidence type="ECO:0000313" key="3">
    <source>
        <dbReference type="Proteomes" id="UP000009222"/>
    </source>
</evidence>
<dbReference type="CDD" id="cd03143">
    <property type="entry name" value="A4_beta-galactosidase_middle_domain"/>
    <property type="match status" value="1"/>
</dbReference>
<dbReference type="SUPFAM" id="SSF52317">
    <property type="entry name" value="Class I glutamine amidotransferase-like"/>
    <property type="match status" value="1"/>
</dbReference>